<feature type="compositionally biased region" description="Polar residues" evidence="1">
    <location>
        <begin position="136"/>
        <end position="150"/>
    </location>
</feature>
<dbReference type="EMBL" id="CAJPVJ010000346">
    <property type="protein sequence ID" value="CAG2162150.1"/>
    <property type="molecule type" value="Genomic_DNA"/>
</dbReference>
<feature type="domain" description="Cell morphogenesis protein N-terminal" evidence="2">
    <location>
        <begin position="166"/>
        <end position="698"/>
    </location>
</feature>
<protein>
    <recommendedName>
        <fullName evidence="8">Protein furry</fullName>
    </recommendedName>
</protein>
<feature type="domain" description="Cell morphogenesis central region" evidence="4">
    <location>
        <begin position="1876"/>
        <end position="1975"/>
    </location>
</feature>
<feature type="compositionally biased region" description="Low complexity" evidence="1">
    <location>
        <begin position="2958"/>
        <end position="2970"/>
    </location>
</feature>
<dbReference type="InterPro" id="IPR016024">
    <property type="entry name" value="ARM-type_fold"/>
</dbReference>
<evidence type="ECO:0008006" key="8">
    <source>
        <dbReference type="Google" id="ProtNLM"/>
    </source>
</evidence>
<feature type="domain" description="Cell morphogenesis central region" evidence="4">
    <location>
        <begin position="988"/>
        <end position="1161"/>
    </location>
</feature>
<feature type="domain" description="Cell morphogenesis central region" evidence="4">
    <location>
        <begin position="1474"/>
        <end position="1521"/>
    </location>
</feature>
<feature type="compositionally biased region" description="Basic and acidic residues" evidence="1">
    <location>
        <begin position="2491"/>
        <end position="2503"/>
    </location>
</feature>
<dbReference type="EMBL" id="OC915171">
    <property type="protein sequence ID" value="CAD7639053.1"/>
    <property type="molecule type" value="Genomic_DNA"/>
</dbReference>
<accession>A0A7R9LEW3</accession>
<feature type="compositionally biased region" description="Polar residues" evidence="1">
    <location>
        <begin position="2572"/>
        <end position="2588"/>
    </location>
</feature>
<evidence type="ECO:0000259" key="4">
    <source>
        <dbReference type="Pfam" id="PF14228"/>
    </source>
</evidence>
<proteinExistence type="predicted"/>
<feature type="region of interest" description="Disordered" evidence="1">
    <location>
        <begin position="2949"/>
        <end position="2974"/>
    </location>
</feature>
<feature type="compositionally biased region" description="Basic and acidic residues" evidence="1">
    <location>
        <begin position="2095"/>
        <end position="2112"/>
    </location>
</feature>
<feature type="compositionally biased region" description="Low complexity" evidence="1">
    <location>
        <begin position="1811"/>
        <end position="1825"/>
    </location>
</feature>
<name>A0A7R9LEW3_9ACAR</name>
<dbReference type="InterPro" id="IPR045842">
    <property type="entry name" value="Fry_C"/>
</dbReference>
<evidence type="ECO:0000259" key="2">
    <source>
        <dbReference type="Pfam" id="PF14222"/>
    </source>
</evidence>
<dbReference type="InterPro" id="IPR039867">
    <property type="entry name" value="Furry/Tao3/Mor2"/>
</dbReference>
<organism evidence="6">
    <name type="scientific">Oppiella nova</name>
    <dbReference type="NCBI Taxonomy" id="334625"/>
    <lineage>
        <taxon>Eukaryota</taxon>
        <taxon>Metazoa</taxon>
        <taxon>Ecdysozoa</taxon>
        <taxon>Arthropoda</taxon>
        <taxon>Chelicerata</taxon>
        <taxon>Arachnida</taxon>
        <taxon>Acari</taxon>
        <taxon>Acariformes</taxon>
        <taxon>Sarcoptiformes</taxon>
        <taxon>Oribatida</taxon>
        <taxon>Brachypylina</taxon>
        <taxon>Oppioidea</taxon>
        <taxon>Oppiidae</taxon>
        <taxon>Oppiella</taxon>
    </lineage>
</organism>
<sequence>MSDETSAEGLGCVDAHEVRTQDIECEMRCDMKSDMKSDPKPGEFILRTLFAEFAKESQKKIDLILCDDSLEKPLSKSLQRGEDPVFDQLLTAFGSVAEHCLPSLLRTLFAWYDRQLEDRQLTTSQSSQTSDHKSVKSLSDSQSKATAKNLTNSESIERAEQFFLLEKRDLAVEFIFCLVLIEVLKQLSLHPGYEELTNHIEVLAFKHFRFREEAQNDPNLQNINMIADLYAEVIGVLTHSRFQSVRKRFMNEFKELRNKEPNPITTHSIISLLMGMKFFRIKMVPIEEFEASFQFMHECAQYFLEVKDKDIKHALAGLFVEILVPVAATVKNEVNVPCLKNFVEMLYPPTLDLCTKKKHSLALFPLVTCLLCVSQKTFFLMNWHYFLAMCLQHLKNRDPKMCRVALESLYRLLWVYMIRIKCESNTATQSRLHSIVNSLFPKGSKAVVPRDTPLNIFVKIIQFIAQERLDFAMKEIVFDLLSVGRSIKIILTPERMSIGLRSFLVVADSLQQKDGEPPMPRTVGVLPSGNTLRVKKTFLNKMLTEEMARTIGMNHYYPYVRKTLSDILRALDVQFGRPLMMTTVQNMNKEPDDMITGERKPKIDLFRTCVAAVPRLIPDGMSKQDLVDLLARLTVHMDEEMKGLAFQSLQNMIVDFPDWREDVIEGFIHFLLHEINDSFPTLIDNSLRMLLQLLTSWKHALQTTNNNNGNHSKDQNCSEPGVGVGVGVGPTKNEHLSNVLHNVEALALVMLCYCRQPVRRIAAHILKEIKILLKLLFVSKECDEAVASVMDRMCPQVVELCFPYLPSSEKSSIITVSMNVDLHWLAERSGSAWVSGQNEVDNESNNKVDNSDTQIDSESKMNAWSVCFMALIDEVIKCCPSVVSLSWPLICHRLNTLFTHLDPNPVSDNRATALLRGTTSTVKKSSTERDFYLELWKNYLMYACRIAPANLTNCLATIRYIPHESCASPDSLSSERSVENRSPMNRGVSAQSLFKQIIPLLRSEQNDLRNAVALGVSHVNQFVFKELMEELVPYIREAFDRKQENLRRRKRREMLRIQIGRLLKLISDRNILGLSQCVIDRDAGTLSNTFVEYIDGARLYLESETDKDSNSLVHDIKHSFCSFIYRLIKSFPIENRSNLLSRELRRNLFYLFASWSGDYGNHVFINYKQHNYNDPLKPISELEYLSLSAMSSVLCCGSIFDPQCLFDESNLYVWLNHLLSERQEKVTELALETIVLLLEYNTDVGSLLDWLVDSCYTKDTNVSDGCFKAIATIFSAREYPCDHYIAIINATLMNIGCPRAPIHQLALHLLQILDNRFFGSKTNDILSEEYRHMNNDDKECLEENVVINEYDFDNPFSDVSEIHLRRKPTKYVNSYEPLLSNVYPCSQLEISRRMAHFHPQLSMPVFSEITYRFQTAKPTVCQNLLQYLIPWLYNIELVDPNITPLQNPFTAYSESNDLNIDNEFAKEGWGSAEASEMVLNNLFYITVKFGDNYPKEIEDVWSALCAYWPNNLRIIIRYLFILTGLANDLLPSAKRVVIYLSHSKAERLIDELMSELQTVESLNCLTERTEAPPFFRITSIRKGSGHSEDGCVNGGSNGNSDGGNSNLITFSESGTLHTKRHSAAEGINERYCCYDNCLSIKDNLNKLDICCRNEDQFIGDHFTASRFQKPMTPQPRPLPMPEFGGYYAPLTEFLPTTGQPVVGFHRCNLALMLLSDLVIDGIALDWTPHIPLMLHIIFLGLDHNRSLVHEHCKQLLLNLLIVMTRHNDHLNVARILLNTRTQQLGYGLTIATNTANPMPNFIDPPNAKTFNSNSNGSSRQSSLGRNKNRSVFSGLLLPKDKNQVKPTEDSNEKESETTEEITVGDTKSLHSLETLIKCLIEFISSKRGVPLWNYEDITAKVWSIRSADQLSHFIEHILYVFKESLPSAKIEERWSEISLQLALSCSSRHYAGRSLQIFRALRMPLNSRMLSDILSRLVETVSEQGEDMQGYVTELMLTLEAAVDSLDSDPRLFGELVREFFKSTPNLNTKDNAKRQSAPVGTTCTSISSSSTVVSNSLPTCVSSVPLMRHQMSTHMRSTSYSVSYPTRKVMTESTHSEVKEMRSRTNTDSDTLRSSVGVNNTSLGRSRSAQSLKTLEEQQYMTIEDKTSLLAQFFWIAVVMLETDYEHEFLLALRLFDKLLFKLGLDKSDSQEKVEKIFMQMKWNQFPGVHSLLLKGCTSPITYEPTMNLLHKMTPLLEVNVIDPSESANSFPYHIMSQLPYLLLNYDEPNSLCTQAAENIALWCTEKSKKLDNLATVMMLYSRRSFSKENLQWTKCVVKYLYDAYSHTFLNLVSFLVEVAEKGPPILLTHILSILHCMLHYIDLSSNTTINSDISKVATKYIEGSQWKDALKILKLVVTRSSTLATPPVYNIGSTYFNSFPQSGSYSVDCISIASGTSFADSEFSSKRELPGRTMDFTFDLNQTPIVGRKYLIKNNESKLEASSETSGEVSHEKAPLDDKEVMTSSPRRSLSHNHSFNENSNNWRRPWLSQSRIRERLIGLLTSCGQRVGLPKSPSVIFSQNSDVVDRKSSMASSTEEISATNNDASGDSKLEDATHGEFALFKDFDFLEYELESQEGESLDNFNWGVRRRSLTSLDTTDGDVKMNSPLRAVGSISSLRKDELSSDEEAESGSPLYDISSDMTLQSGSMFLPNALPLLDSDRHRPASNLSRSSSHSLGSEGDLTLSNTSASNSISPHVIQSQCLSTDIEDQWNSHFSLVMNDTSGNVSSQTYQLLSRIFNETFKKVIHLTRESCELLPHSSEQFRAITSRFLNLLDIIGSQIEFPFVFVDSSLFIAIPQLLERHRLGVLEVQEHWETFNEKKDHLLECLDTIRSCQKLEAIAESNVVDIRTDLCKCLYKMHFQLMLLIESYLKLISLLRSNTSQCSVFLVSNLSQEVTAVKSDLMKSVEDTESDRQSTSSSPQPESSPSLDHNALSDFETHLRELVVSHQFVKAIKVLHQIRAQFPGFSCFGINEDDDINIVLSVYCNILCESRTYYLVITEPEHNPAEITRQLMDTSLQLSSTLHSLDLDNHSLTN</sequence>
<keyword evidence="7" id="KW-1185">Reference proteome</keyword>
<feature type="region of interest" description="Disordered" evidence="1">
    <location>
        <begin position="122"/>
        <end position="150"/>
    </location>
</feature>
<feature type="domain" description="Protein furry C-terminal" evidence="5">
    <location>
        <begin position="2747"/>
        <end position="3066"/>
    </location>
</feature>
<dbReference type="Pfam" id="PF14222">
    <property type="entry name" value="MOR2-PAG1_N"/>
    <property type="match status" value="1"/>
</dbReference>
<feature type="domain" description="Cell morphogenesis central region" evidence="4">
    <location>
        <begin position="1705"/>
        <end position="1768"/>
    </location>
</feature>
<dbReference type="InterPro" id="IPR025481">
    <property type="entry name" value="Cell_Morphogen_C"/>
</dbReference>
<dbReference type="OrthoDB" id="6287725at2759"/>
<dbReference type="PANTHER" id="PTHR12295">
    <property type="entry name" value="FURRY-RELATED"/>
    <property type="match status" value="1"/>
</dbReference>
<evidence type="ECO:0000259" key="5">
    <source>
        <dbReference type="Pfam" id="PF19421"/>
    </source>
</evidence>
<feature type="region of interest" description="Disordered" evidence="1">
    <location>
        <begin position="1801"/>
        <end position="1825"/>
    </location>
</feature>
<feature type="domain" description="Protein furry C-terminal" evidence="5">
    <location>
        <begin position="2448"/>
        <end position="2675"/>
    </location>
</feature>
<feature type="domain" description="Cell morphogenesis protein C-terminal" evidence="3">
    <location>
        <begin position="2152"/>
        <end position="2403"/>
    </location>
</feature>
<reference evidence="6" key="1">
    <citation type="submission" date="2020-11" db="EMBL/GenBank/DDBJ databases">
        <authorList>
            <person name="Tran Van P."/>
        </authorList>
    </citation>
    <scope>NUCLEOTIDE SEQUENCE</scope>
</reference>
<feature type="region of interest" description="Disordered" evidence="1">
    <location>
        <begin position="1841"/>
        <end position="1864"/>
    </location>
</feature>
<evidence type="ECO:0000259" key="3">
    <source>
        <dbReference type="Pfam" id="PF14225"/>
    </source>
</evidence>
<evidence type="ECO:0000313" key="6">
    <source>
        <dbReference type="EMBL" id="CAD7639053.1"/>
    </source>
</evidence>
<feature type="region of interest" description="Disordered" evidence="1">
    <location>
        <begin position="2568"/>
        <end position="2593"/>
    </location>
</feature>
<feature type="region of interest" description="Disordered" evidence="1">
    <location>
        <begin position="2703"/>
        <end position="2723"/>
    </location>
</feature>
<feature type="compositionally biased region" description="Basic and acidic residues" evidence="1">
    <location>
        <begin position="1841"/>
        <end position="1856"/>
    </location>
</feature>
<feature type="compositionally biased region" description="Low complexity" evidence="1">
    <location>
        <begin position="2708"/>
        <end position="2720"/>
    </location>
</feature>
<dbReference type="GO" id="GO:0000902">
    <property type="term" value="P:cell morphogenesis"/>
    <property type="evidence" value="ECO:0007669"/>
    <property type="project" value="InterPro"/>
</dbReference>
<dbReference type="Pfam" id="PF14225">
    <property type="entry name" value="MOR2-PAG1_C"/>
    <property type="match status" value="1"/>
</dbReference>
<dbReference type="SUPFAM" id="SSF48371">
    <property type="entry name" value="ARM repeat"/>
    <property type="match status" value="1"/>
</dbReference>
<feature type="region of interest" description="Disordered" evidence="1">
    <location>
        <begin position="2092"/>
        <end position="2121"/>
    </location>
</feature>
<feature type="region of interest" description="Disordered" evidence="1">
    <location>
        <begin position="2658"/>
        <end position="2679"/>
    </location>
</feature>
<dbReference type="GO" id="GO:0005938">
    <property type="term" value="C:cell cortex"/>
    <property type="evidence" value="ECO:0007669"/>
    <property type="project" value="TreeGrafter"/>
</dbReference>
<dbReference type="Pfam" id="PF19421">
    <property type="entry name" value="Fry_C"/>
    <property type="match status" value="2"/>
</dbReference>
<evidence type="ECO:0000313" key="7">
    <source>
        <dbReference type="Proteomes" id="UP000728032"/>
    </source>
</evidence>
<dbReference type="Proteomes" id="UP000728032">
    <property type="component" value="Unassembled WGS sequence"/>
</dbReference>
<gene>
    <name evidence="6" type="ORF">ONB1V03_LOCUS1749</name>
</gene>
<dbReference type="GO" id="GO:0030427">
    <property type="term" value="C:site of polarized growth"/>
    <property type="evidence" value="ECO:0007669"/>
    <property type="project" value="TreeGrafter"/>
</dbReference>
<dbReference type="PANTHER" id="PTHR12295:SF30">
    <property type="entry name" value="PROTEIN FURRY"/>
    <property type="match status" value="1"/>
</dbReference>
<evidence type="ECO:0000256" key="1">
    <source>
        <dbReference type="SAM" id="MobiDB-lite"/>
    </source>
</evidence>
<dbReference type="InterPro" id="IPR025614">
    <property type="entry name" value="Cell_morpho_N"/>
</dbReference>
<feature type="region of interest" description="Disordered" evidence="1">
    <location>
        <begin position="2483"/>
        <end position="2519"/>
    </location>
</feature>
<dbReference type="Pfam" id="PF14228">
    <property type="entry name" value="MOR2-PAG1_mid"/>
    <property type="match status" value="4"/>
</dbReference>
<dbReference type="InterPro" id="IPR029473">
    <property type="entry name" value="MOR2-PAG1_mid"/>
</dbReference>
<dbReference type="GO" id="GO:0031175">
    <property type="term" value="P:neuron projection development"/>
    <property type="evidence" value="ECO:0007669"/>
    <property type="project" value="TreeGrafter"/>
</dbReference>